<protein>
    <submittedName>
        <fullName evidence="1">Uncharacterized protein</fullName>
    </submittedName>
</protein>
<sequence>MAASSSSRSEKFVLQACNNITFDVHEVVIEYCKGVVTQPPIGENDVDLKAFVSALVNDERKAYLDSCRYVDERAMIIQALGYSEVKTEEAQSMRLRKNPTATASPSLSSAVKVVLQSIDGKTFEMDKITSTKRAFLSLTCENVLDMIKRKDPVHIHKLFNITMDPQKKRKGYEALIYGLSRCEWHGTSLYPASLPDSSHERTARSKEHMRLHLQVRSGKRETLCRTT</sequence>
<gene>
    <name evidence="1" type="ORF">M9H77_06913</name>
</gene>
<dbReference type="EMBL" id="CM044702">
    <property type="protein sequence ID" value="KAI5675963.1"/>
    <property type="molecule type" value="Genomic_DNA"/>
</dbReference>
<dbReference type="Proteomes" id="UP001060085">
    <property type="component" value="Linkage Group LG02"/>
</dbReference>
<comment type="caution">
    <text evidence="1">The sequence shown here is derived from an EMBL/GenBank/DDBJ whole genome shotgun (WGS) entry which is preliminary data.</text>
</comment>
<evidence type="ECO:0000313" key="1">
    <source>
        <dbReference type="EMBL" id="KAI5675963.1"/>
    </source>
</evidence>
<accession>A0ACC0BTP4</accession>
<keyword evidence="2" id="KW-1185">Reference proteome</keyword>
<evidence type="ECO:0000313" key="2">
    <source>
        <dbReference type="Proteomes" id="UP001060085"/>
    </source>
</evidence>
<proteinExistence type="predicted"/>
<name>A0ACC0BTP4_CATRO</name>
<organism evidence="1 2">
    <name type="scientific">Catharanthus roseus</name>
    <name type="common">Madagascar periwinkle</name>
    <name type="synonym">Vinca rosea</name>
    <dbReference type="NCBI Taxonomy" id="4058"/>
    <lineage>
        <taxon>Eukaryota</taxon>
        <taxon>Viridiplantae</taxon>
        <taxon>Streptophyta</taxon>
        <taxon>Embryophyta</taxon>
        <taxon>Tracheophyta</taxon>
        <taxon>Spermatophyta</taxon>
        <taxon>Magnoliopsida</taxon>
        <taxon>eudicotyledons</taxon>
        <taxon>Gunneridae</taxon>
        <taxon>Pentapetalae</taxon>
        <taxon>asterids</taxon>
        <taxon>lamiids</taxon>
        <taxon>Gentianales</taxon>
        <taxon>Apocynaceae</taxon>
        <taxon>Rauvolfioideae</taxon>
        <taxon>Vinceae</taxon>
        <taxon>Catharanthinae</taxon>
        <taxon>Catharanthus</taxon>
    </lineage>
</organism>
<reference evidence="2" key="1">
    <citation type="journal article" date="2023" name="Nat. Plants">
        <title>Single-cell RNA sequencing provides a high-resolution roadmap for understanding the multicellular compartmentation of specialized metabolism.</title>
        <authorList>
            <person name="Sun S."/>
            <person name="Shen X."/>
            <person name="Li Y."/>
            <person name="Li Y."/>
            <person name="Wang S."/>
            <person name="Li R."/>
            <person name="Zhang H."/>
            <person name="Shen G."/>
            <person name="Guo B."/>
            <person name="Wei J."/>
            <person name="Xu J."/>
            <person name="St-Pierre B."/>
            <person name="Chen S."/>
            <person name="Sun C."/>
        </authorList>
    </citation>
    <scope>NUCLEOTIDE SEQUENCE [LARGE SCALE GENOMIC DNA]</scope>
</reference>